<dbReference type="SUPFAM" id="SSF55781">
    <property type="entry name" value="GAF domain-like"/>
    <property type="match status" value="1"/>
</dbReference>
<keyword evidence="1" id="KW-0805">Transcription regulation</keyword>
<accession>A0A1M5JKY0</accession>
<dbReference type="Gene3D" id="1.10.10.10">
    <property type="entry name" value="Winged helix-like DNA-binding domain superfamily/Winged helix DNA-binding domain"/>
    <property type="match status" value="1"/>
</dbReference>
<evidence type="ECO:0000256" key="3">
    <source>
        <dbReference type="ARBA" id="ARBA00023163"/>
    </source>
</evidence>
<dbReference type="GO" id="GO:0003700">
    <property type="term" value="F:DNA-binding transcription factor activity"/>
    <property type="evidence" value="ECO:0007669"/>
    <property type="project" value="TreeGrafter"/>
</dbReference>
<dbReference type="GO" id="GO:0003677">
    <property type="term" value="F:DNA binding"/>
    <property type="evidence" value="ECO:0007669"/>
    <property type="project" value="UniProtKB-KW"/>
</dbReference>
<dbReference type="EMBL" id="FQWV01000001">
    <property type="protein sequence ID" value="SHG40920.1"/>
    <property type="molecule type" value="Genomic_DNA"/>
</dbReference>
<dbReference type="PROSITE" id="PS51078">
    <property type="entry name" value="ICLR_ED"/>
    <property type="match status" value="1"/>
</dbReference>
<feature type="domain" description="IclR-ED" evidence="6">
    <location>
        <begin position="84"/>
        <end position="267"/>
    </location>
</feature>
<dbReference type="AlphaFoldDB" id="A0A1M5JKY0"/>
<protein>
    <submittedName>
        <fullName evidence="7">Transcriptional regulator, IclR family</fullName>
    </submittedName>
</protein>
<evidence type="ECO:0000259" key="6">
    <source>
        <dbReference type="PROSITE" id="PS51078"/>
    </source>
</evidence>
<keyword evidence="8" id="KW-1185">Reference proteome</keyword>
<evidence type="ECO:0000256" key="4">
    <source>
        <dbReference type="SAM" id="MobiDB-lite"/>
    </source>
</evidence>
<keyword evidence="3" id="KW-0804">Transcription</keyword>
<dbReference type="SMART" id="SM00346">
    <property type="entry name" value="HTH_ICLR"/>
    <property type="match status" value="1"/>
</dbReference>
<dbReference type="PANTHER" id="PTHR30136:SF35">
    <property type="entry name" value="HTH-TYPE TRANSCRIPTIONAL REGULATOR RV1719"/>
    <property type="match status" value="1"/>
</dbReference>
<evidence type="ECO:0000259" key="5">
    <source>
        <dbReference type="PROSITE" id="PS51077"/>
    </source>
</evidence>
<dbReference type="GO" id="GO:0045892">
    <property type="term" value="P:negative regulation of DNA-templated transcription"/>
    <property type="evidence" value="ECO:0007669"/>
    <property type="project" value="TreeGrafter"/>
</dbReference>
<evidence type="ECO:0000313" key="8">
    <source>
        <dbReference type="Proteomes" id="UP000184357"/>
    </source>
</evidence>
<feature type="domain" description="HTH iclR-type" evidence="5">
    <location>
        <begin position="24"/>
        <end position="83"/>
    </location>
</feature>
<dbReference type="InterPro" id="IPR050707">
    <property type="entry name" value="HTH_MetabolicPath_Reg"/>
</dbReference>
<dbReference type="STRING" id="43928.SAMN05443636_0145"/>
<reference evidence="7 8" key="1">
    <citation type="submission" date="2016-11" db="EMBL/GenBank/DDBJ databases">
        <authorList>
            <person name="Jaros S."/>
            <person name="Januszkiewicz K."/>
            <person name="Wedrychowicz H."/>
        </authorList>
    </citation>
    <scope>NUCLEOTIDE SEQUENCE [LARGE SCALE GENOMIC DNA]</scope>
    <source>
        <strain evidence="7 8">DSM 9297</strain>
    </source>
</reference>
<dbReference type="PROSITE" id="PS51077">
    <property type="entry name" value="HTH_ICLR"/>
    <property type="match status" value="1"/>
</dbReference>
<dbReference type="Pfam" id="PF09339">
    <property type="entry name" value="HTH_IclR"/>
    <property type="match status" value="1"/>
</dbReference>
<dbReference type="Pfam" id="PF01614">
    <property type="entry name" value="IclR_C"/>
    <property type="match status" value="1"/>
</dbReference>
<keyword evidence="2" id="KW-0238">DNA-binding</keyword>
<dbReference type="InterPro" id="IPR029016">
    <property type="entry name" value="GAF-like_dom_sf"/>
</dbReference>
<gene>
    <name evidence="7" type="ORF">SAMN05443636_0145</name>
</gene>
<dbReference type="InterPro" id="IPR036388">
    <property type="entry name" value="WH-like_DNA-bd_sf"/>
</dbReference>
<dbReference type="InterPro" id="IPR005471">
    <property type="entry name" value="Tscrpt_reg_IclR_N"/>
</dbReference>
<evidence type="ECO:0000256" key="1">
    <source>
        <dbReference type="ARBA" id="ARBA00023015"/>
    </source>
</evidence>
<dbReference type="OrthoDB" id="14763at2157"/>
<organism evidence="7 8">
    <name type="scientific">Halobaculum gomorrense</name>
    <dbReference type="NCBI Taxonomy" id="43928"/>
    <lineage>
        <taxon>Archaea</taxon>
        <taxon>Methanobacteriati</taxon>
        <taxon>Methanobacteriota</taxon>
        <taxon>Stenosarchaea group</taxon>
        <taxon>Halobacteria</taxon>
        <taxon>Halobacteriales</taxon>
        <taxon>Haloferacaceae</taxon>
        <taxon>Halobaculum</taxon>
    </lineage>
</organism>
<evidence type="ECO:0000256" key="2">
    <source>
        <dbReference type="ARBA" id="ARBA00023125"/>
    </source>
</evidence>
<proteinExistence type="predicted"/>
<dbReference type="InterPro" id="IPR014757">
    <property type="entry name" value="Tscrpt_reg_IclR_C"/>
</dbReference>
<dbReference type="RefSeq" id="WP_079991425.1">
    <property type="nucleotide sequence ID" value="NZ_FQWV01000001.1"/>
</dbReference>
<evidence type="ECO:0000313" key="7">
    <source>
        <dbReference type="EMBL" id="SHG40920.1"/>
    </source>
</evidence>
<dbReference type="Proteomes" id="UP000184357">
    <property type="component" value="Unassembled WGS sequence"/>
</dbReference>
<feature type="region of interest" description="Disordered" evidence="4">
    <location>
        <begin position="1"/>
        <end position="22"/>
    </location>
</feature>
<dbReference type="SUPFAM" id="SSF46785">
    <property type="entry name" value="Winged helix' DNA-binding domain"/>
    <property type="match status" value="1"/>
</dbReference>
<dbReference type="Gene3D" id="3.30.450.40">
    <property type="match status" value="1"/>
</dbReference>
<name>A0A1M5JKY0_9EURY</name>
<dbReference type="PANTHER" id="PTHR30136">
    <property type="entry name" value="HELIX-TURN-HELIX TRANSCRIPTIONAL REGULATOR, ICLR FAMILY"/>
    <property type="match status" value="1"/>
</dbReference>
<dbReference type="InterPro" id="IPR036390">
    <property type="entry name" value="WH_DNA-bd_sf"/>
</dbReference>
<sequence>MSGHTNDTPAETDGSGGSDRGGGISSVGRAFDIAELLATETTLGVTAVAEELGVAKSTAHDHLSTLAERGYVVRAPEGYRLGMEFLRLGEAARSRDEAYEIAREKVEKLANETNERSQFIVEEAGRAIYVHREVGPDAVHTDSAIGGHVPLYATAAGKALLSHHDDDRVRELVGDNLDPITDNTVTEVDALLAELETVRERGYATNCAENTPRLRAVGAPVELPDGRPLGAISVSGPTHRMKGERFESELPDLLLGTVNELELNIAYA</sequence>